<keyword evidence="3" id="KW-0813">Transport</keyword>
<evidence type="ECO:0000256" key="3">
    <source>
        <dbReference type="ARBA" id="ARBA00022448"/>
    </source>
</evidence>
<dbReference type="GO" id="GO:0033214">
    <property type="term" value="P:siderophore-iron import into cell"/>
    <property type="evidence" value="ECO:0007669"/>
    <property type="project" value="TreeGrafter"/>
</dbReference>
<sequence>MLLISIFASVSIGSVSVALPTTTKILIHHIPFINSTPTWEASEELIVMNLRLPRVFLAILIGAMLSVSGVAFQGVLRNPLADPYILGVSSGAALGAAIAILFIPNLMLFGRFTLPIFAFLGSVLALILVLLISGKQRHRGSDSFILAGVIVQSFMGAVLSFLITISDKKLQSIVFWMMGSLANHDWQDVWVLIPYFMIGTLFLLIQQRDLNILSLGENAAIHLGMDVQKKKVLILAFASLLAASAISIVGIIGFIGLIIPHLIRIVFGSNHKILLPVSVIAGGIFLLWTDTLARTIIPSREIPIGVLTAFLGAPFFAYLFYKSRNGRS</sequence>
<feature type="transmembrane region" description="Helical" evidence="8">
    <location>
        <begin position="302"/>
        <end position="321"/>
    </location>
</feature>
<dbReference type="AlphaFoldDB" id="A0A4R3KJT6"/>
<evidence type="ECO:0000256" key="5">
    <source>
        <dbReference type="ARBA" id="ARBA00022692"/>
    </source>
</evidence>
<comment type="similarity">
    <text evidence="2">Belongs to the binding-protein-dependent transport system permease family. FecCD subfamily.</text>
</comment>
<keyword evidence="5 8" id="KW-0812">Transmembrane</keyword>
<reference evidence="9 10" key="1">
    <citation type="submission" date="2019-03" db="EMBL/GenBank/DDBJ databases">
        <title>Genomic Encyclopedia of Type Strains, Phase IV (KMG-IV): sequencing the most valuable type-strain genomes for metagenomic binning, comparative biology and taxonomic classification.</title>
        <authorList>
            <person name="Goeker M."/>
        </authorList>
    </citation>
    <scope>NUCLEOTIDE SEQUENCE [LARGE SCALE GENOMIC DNA]</scope>
    <source>
        <strain evidence="9 10">DSM 23802</strain>
    </source>
</reference>
<proteinExistence type="inferred from homology"/>
<evidence type="ECO:0000256" key="8">
    <source>
        <dbReference type="SAM" id="Phobius"/>
    </source>
</evidence>
<gene>
    <name evidence="9" type="ORF">EDD72_103116</name>
</gene>
<keyword evidence="7 8" id="KW-0472">Membrane</keyword>
<keyword evidence="4" id="KW-1003">Cell membrane</keyword>
<evidence type="ECO:0000256" key="1">
    <source>
        <dbReference type="ARBA" id="ARBA00004651"/>
    </source>
</evidence>
<protein>
    <submittedName>
        <fullName evidence="9">Iron complex transport system permease protein</fullName>
    </submittedName>
</protein>
<evidence type="ECO:0000256" key="2">
    <source>
        <dbReference type="ARBA" id="ARBA00007935"/>
    </source>
</evidence>
<dbReference type="InterPro" id="IPR037294">
    <property type="entry name" value="ABC_BtuC-like"/>
</dbReference>
<feature type="transmembrane region" description="Helical" evidence="8">
    <location>
        <begin position="186"/>
        <end position="205"/>
    </location>
</feature>
<dbReference type="Pfam" id="PF01032">
    <property type="entry name" value="FecCD"/>
    <property type="match status" value="1"/>
</dbReference>
<feature type="transmembrane region" description="Helical" evidence="8">
    <location>
        <begin position="55"/>
        <end position="72"/>
    </location>
</feature>
<keyword evidence="6 8" id="KW-1133">Transmembrane helix</keyword>
<feature type="transmembrane region" description="Helical" evidence="8">
    <location>
        <begin position="273"/>
        <end position="290"/>
    </location>
</feature>
<dbReference type="CDD" id="cd06550">
    <property type="entry name" value="TM_ABC_iron-siderophores_like"/>
    <property type="match status" value="1"/>
</dbReference>
<evidence type="ECO:0000256" key="4">
    <source>
        <dbReference type="ARBA" id="ARBA00022475"/>
    </source>
</evidence>
<dbReference type="Proteomes" id="UP000295788">
    <property type="component" value="Unassembled WGS sequence"/>
</dbReference>
<feature type="transmembrane region" description="Helical" evidence="8">
    <location>
        <begin position="84"/>
        <end position="106"/>
    </location>
</feature>
<evidence type="ECO:0000256" key="6">
    <source>
        <dbReference type="ARBA" id="ARBA00022989"/>
    </source>
</evidence>
<evidence type="ECO:0000313" key="9">
    <source>
        <dbReference type="EMBL" id="TCS83792.1"/>
    </source>
</evidence>
<dbReference type="FunFam" id="1.10.3470.10:FF:000001">
    <property type="entry name" value="Vitamin B12 ABC transporter permease BtuC"/>
    <property type="match status" value="1"/>
</dbReference>
<dbReference type="EMBL" id="SMAB01000003">
    <property type="protein sequence ID" value="TCS83792.1"/>
    <property type="molecule type" value="Genomic_DNA"/>
</dbReference>
<dbReference type="SUPFAM" id="SSF81345">
    <property type="entry name" value="ABC transporter involved in vitamin B12 uptake, BtuC"/>
    <property type="match status" value="1"/>
</dbReference>
<dbReference type="GO" id="GO:0022857">
    <property type="term" value="F:transmembrane transporter activity"/>
    <property type="evidence" value="ECO:0007669"/>
    <property type="project" value="InterPro"/>
</dbReference>
<dbReference type="PANTHER" id="PTHR30472:SF25">
    <property type="entry name" value="ABC TRANSPORTER PERMEASE PROTEIN MJ0876-RELATED"/>
    <property type="match status" value="1"/>
</dbReference>
<comment type="caution">
    <text evidence="9">The sequence shown here is derived from an EMBL/GenBank/DDBJ whole genome shotgun (WGS) entry which is preliminary data.</text>
</comment>
<comment type="subcellular location">
    <subcellularLocation>
        <location evidence="1">Cell membrane</location>
        <topology evidence="1">Multi-pass membrane protein</topology>
    </subcellularLocation>
</comment>
<dbReference type="InterPro" id="IPR000522">
    <property type="entry name" value="ABC_transptr_permease_BtuC"/>
</dbReference>
<feature type="transmembrane region" description="Helical" evidence="8">
    <location>
        <begin position="144"/>
        <end position="166"/>
    </location>
</feature>
<dbReference type="PANTHER" id="PTHR30472">
    <property type="entry name" value="FERRIC ENTEROBACTIN TRANSPORT SYSTEM PERMEASE PROTEIN"/>
    <property type="match status" value="1"/>
</dbReference>
<evidence type="ECO:0000313" key="10">
    <source>
        <dbReference type="Proteomes" id="UP000295788"/>
    </source>
</evidence>
<feature type="transmembrane region" description="Helical" evidence="8">
    <location>
        <begin position="232"/>
        <end position="261"/>
    </location>
</feature>
<evidence type="ECO:0000256" key="7">
    <source>
        <dbReference type="ARBA" id="ARBA00023136"/>
    </source>
</evidence>
<accession>A0A4R3KJT6</accession>
<name>A0A4R3KJT6_9BACI</name>
<organism evidence="9 10">
    <name type="scientific">Tepidibacillus fermentans</name>
    <dbReference type="NCBI Taxonomy" id="1281767"/>
    <lineage>
        <taxon>Bacteria</taxon>
        <taxon>Bacillati</taxon>
        <taxon>Bacillota</taxon>
        <taxon>Bacilli</taxon>
        <taxon>Bacillales</taxon>
        <taxon>Bacillaceae</taxon>
        <taxon>Tepidibacillus</taxon>
    </lineage>
</organism>
<feature type="transmembrane region" description="Helical" evidence="8">
    <location>
        <begin position="112"/>
        <end position="132"/>
    </location>
</feature>
<dbReference type="Gene3D" id="1.10.3470.10">
    <property type="entry name" value="ABC transporter involved in vitamin B12 uptake, BtuC"/>
    <property type="match status" value="1"/>
</dbReference>
<keyword evidence="10" id="KW-1185">Reference proteome</keyword>
<dbReference type="GO" id="GO:0005886">
    <property type="term" value="C:plasma membrane"/>
    <property type="evidence" value="ECO:0007669"/>
    <property type="project" value="UniProtKB-SubCell"/>
</dbReference>